<reference evidence="1 2" key="2">
    <citation type="journal article" date="2010" name="Nucleic Acids Res.">
        <title>BeetleBase in 2010: revisions to provide comprehensive genomic information for Tribolium castaneum.</title>
        <authorList>
            <person name="Kim H.S."/>
            <person name="Murphy T."/>
            <person name="Xia J."/>
            <person name="Caragea D."/>
            <person name="Park Y."/>
            <person name="Beeman R.W."/>
            <person name="Lorenzen M.D."/>
            <person name="Butcher S."/>
            <person name="Manak J.R."/>
            <person name="Brown S.J."/>
        </authorList>
    </citation>
    <scope>GENOME REANNOTATION</scope>
    <source>
        <strain evidence="1 2">Georgia GA2</strain>
    </source>
</reference>
<sequence>MPRILRGSTTSPENVEFQPFFVRMKIDGGERIRRRFTNFLILYEMLEFSSCKYWRWIIAYRV</sequence>
<accession>A0A139WFN5</accession>
<gene>
    <name evidence="1" type="primary">AUGUSTUS-3.0.2_33593</name>
    <name evidence="1" type="ORF">TcasGA2_TC033593</name>
</gene>
<keyword evidence="2" id="KW-1185">Reference proteome</keyword>
<evidence type="ECO:0000313" key="2">
    <source>
        <dbReference type="Proteomes" id="UP000007266"/>
    </source>
</evidence>
<evidence type="ECO:0000313" key="1">
    <source>
        <dbReference type="EMBL" id="KYB26655.1"/>
    </source>
</evidence>
<name>A0A139WFN5_TRICA</name>
<dbReference type="AlphaFoldDB" id="A0A139WFN5"/>
<dbReference type="EMBL" id="KQ971352">
    <property type="protein sequence ID" value="KYB26655.1"/>
    <property type="molecule type" value="Genomic_DNA"/>
</dbReference>
<organism evidence="1 2">
    <name type="scientific">Tribolium castaneum</name>
    <name type="common">Red flour beetle</name>
    <dbReference type="NCBI Taxonomy" id="7070"/>
    <lineage>
        <taxon>Eukaryota</taxon>
        <taxon>Metazoa</taxon>
        <taxon>Ecdysozoa</taxon>
        <taxon>Arthropoda</taxon>
        <taxon>Hexapoda</taxon>
        <taxon>Insecta</taxon>
        <taxon>Pterygota</taxon>
        <taxon>Neoptera</taxon>
        <taxon>Endopterygota</taxon>
        <taxon>Coleoptera</taxon>
        <taxon>Polyphaga</taxon>
        <taxon>Cucujiformia</taxon>
        <taxon>Tenebrionidae</taxon>
        <taxon>Tenebrionidae incertae sedis</taxon>
        <taxon>Tribolium</taxon>
    </lineage>
</organism>
<reference evidence="1 2" key="1">
    <citation type="journal article" date="2008" name="Nature">
        <title>The genome of the model beetle and pest Tribolium castaneum.</title>
        <authorList>
            <consortium name="Tribolium Genome Sequencing Consortium"/>
            <person name="Richards S."/>
            <person name="Gibbs R.A."/>
            <person name="Weinstock G.M."/>
            <person name="Brown S.J."/>
            <person name="Denell R."/>
            <person name="Beeman R.W."/>
            <person name="Gibbs R."/>
            <person name="Beeman R.W."/>
            <person name="Brown S.J."/>
            <person name="Bucher G."/>
            <person name="Friedrich M."/>
            <person name="Grimmelikhuijzen C.J."/>
            <person name="Klingler M."/>
            <person name="Lorenzen M."/>
            <person name="Richards S."/>
            <person name="Roth S."/>
            <person name="Schroder R."/>
            <person name="Tautz D."/>
            <person name="Zdobnov E.M."/>
            <person name="Muzny D."/>
            <person name="Gibbs R.A."/>
            <person name="Weinstock G.M."/>
            <person name="Attaway T."/>
            <person name="Bell S."/>
            <person name="Buhay C.J."/>
            <person name="Chandrabose M.N."/>
            <person name="Chavez D."/>
            <person name="Clerk-Blankenburg K.P."/>
            <person name="Cree A."/>
            <person name="Dao M."/>
            <person name="Davis C."/>
            <person name="Chacko J."/>
            <person name="Dinh H."/>
            <person name="Dugan-Rocha S."/>
            <person name="Fowler G."/>
            <person name="Garner T.T."/>
            <person name="Garnes J."/>
            <person name="Gnirke A."/>
            <person name="Hawes A."/>
            <person name="Hernandez J."/>
            <person name="Hines S."/>
            <person name="Holder M."/>
            <person name="Hume J."/>
            <person name="Jhangiani S.N."/>
            <person name="Joshi V."/>
            <person name="Khan Z.M."/>
            <person name="Jackson L."/>
            <person name="Kovar C."/>
            <person name="Kowis A."/>
            <person name="Lee S."/>
            <person name="Lewis L.R."/>
            <person name="Margolis J."/>
            <person name="Morgan M."/>
            <person name="Nazareth L.V."/>
            <person name="Nguyen N."/>
            <person name="Okwuonu G."/>
            <person name="Parker D."/>
            <person name="Richards S."/>
            <person name="Ruiz S.J."/>
            <person name="Santibanez J."/>
            <person name="Savard J."/>
            <person name="Scherer S.E."/>
            <person name="Schneider B."/>
            <person name="Sodergren E."/>
            <person name="Tautz D."/>
            <person name="Vattahil S."/>
            <person name="Villasana D."/>
            <person name="White C.S."/>
            <person name="Wright R."/>
            <person name="Park Y."/>
            <person name="Beeman R.W."/>
            <person name="Lord J."/>
            <person name="Oppert B."/>
            <person name="Lorenzen M."/>
            <person name="Brown S."/>
            <person name="Wang L."/>
            <person name="Savard J."/>
            <person name="Tautz D."/>
            <person name="Richards S."/>
            <person name="Weinstock G."/>
            <person name="Gibbs R.A."/>
            <person name="Liu Y."/>
            <person name="Worley K."/>
            <person name="Weinstock G."/>
            <person name="Elsik C.G."/>
            <person name="Reese J.T."/>
            <person name="Elhaik E."/>
            <person name="Landan G."/>
            <person name="Graur D."/>
            <person name="Arensburger P."/>
            <person name="Atkinson P."/>
            <person name="Beeman R.W."/>
            <person name="Beidler J."/>
            <person name="Brown S.J."/>
            <person name="Demuth J.P."/>
            <person name="Drury D.W."/>
            <person name="Du Y.Z."/>
            <person name="Fujiwara H."/>
            <person name="Lorenzen M."/>
            <person name="Maselli V."/>
            <person name="Osanai M."/>
            <person name="Park Y."/>
            <person name="Robertson H.M."/>
            <person name="Tu Z."/>
            <person name="Wang J.J."/>
            <person name="Wang S."/>
            <person name="Richards S."/>
            <person name="Song H."/>
            <person name="Zhang L."/>
            <person name="Sodergren E."/>
            <person name="Werner D."/>
            <person name="Stanke M."/>
            <person name="Morgenstern B."/>
            <person name="Solovyev V."/>
            <person name="Kosarev P."/>
            <person name="Brown G."/>
            <person name="Chen H.C."/>
            <person name="Ermolaeva O."/>
            <person name="Hlavina W."/>
            <person name="Kapustin Y."/>
            <person name="Kiryutin B."/>
            <person name="Kitts P."/>
            <person name="Maglott D."/>
            <person name="Pruitt K."/>
            <person name="Sapojnikov V."/>
            <person name="Souvorov A."/>
            <person name="Mackey A.J."/>
            <person name="Waterhouse R.M."/>
            <person name="Wyder S."/>
            <person name="Zdobnov E.M."/>
            <person name="Zdobnov E.M."/>
            <person name="Wyder S."/>
            <person name="Kriventseva E.V."/>
            <person name="Kadowaki T."/>
            <person name="Bork P."/>
            <person name="Aranda M."/>
            <person name="Bao R."/>
            <person name="Beermann A."/>
            <person name="Berns N."/>
            <person name="Bolognesi R."/>
            <person name="Bonneton F."/>
            <person name="Bopp D."/>
            <person name="Brown S.J."/>
            <person name="Bucher G."/>
            <person name="Butts T."/>
            <person name="Chaumot A."/>
            <person name="Denell R.E."/>
            <person name="Ferrier D.E."/>
            <person name="Friedrich M."/>
            <person name="Gordon C.M."/>
            <person name="Jindra M."/>
            <person name="Klingler M."/>
            <person name="Lan Q."/>
            <person name="Lattorff H.M."/>
            <person name="Laudet V."/>
            <person name="von Levetsow C."/>
            <person name="Liu Z."/>
            <person name="Lutz R."/>
            <person name="Lynch J.A."/>
            <person name="da Fonseca R.N."/>
            <person name="Posnien N."/>
            <person name="Reuter R."/>
            <person name="Roth S."/>
            <person name="Savard J."/>
            <person name="Schinko J.B."/>
            <person name="Schmitt C."/>
            <person name="Schoppmeier M."/>
            <person name="Schroder R."/>
            <person name="Shippy T.D."/>
            <person name="Simonnet F."/>
            <person name="Marques-Souza H."/>
            <person name="Tautz D."/>
            <person name="Tomoyasu Y."/>
            <person name="Trauner J."/>
            <person name="Van der Zee M."/>
            <person name="Vervoort M."/>
            <person name="Wittkopp N."/>
            <person name="Wimmer E.A."/>
            <person name="Yang X."/>
            <person name="Jones A.K."/>
            <person name="Sattelle D.B."/>
            <person name="Ebert P.R."/>
            <person name="Nelson D."/>
            <person name="Scott J.G."/>
            <person name="Beeman R.W."/>
            <person name="Muthukrishnan S."/>
            <person name="Kramer K.J."/>
            <person name="Arakane Y."/>
            <person name="Beeman R.W."/>
            <person name="Zhu Q."/>
            <person name="Hogenkamp D."/>
            <person name="Dixit R."/>
            <person name="Oppert B."/>
            <person name="Jiang H."/>
            <person name="Zou Z."/>
            <person name="Marshall J."/>
            <person name="Elpidina E."/>
            <person name="Vinokurov K."/>
            <person name="Oppert C."/>
            <person name="Zou Z."/>
            <person name="Evans J."/>
            <person name="Lu Z."/>
            <person name="Zhao P."/>
            <person name="Sumathipala N."/>
            <person name="Altincicek B."/>
            <person name="Vilcinskas A."/>
            <person name="Williams M."/>
            <person name="Hultmark D."/>
            <person name="Hetru C."/>
            <person name="Jiang H."/>
            <person name="Grimmelikhuijzen C.J."/>
            <person name="Hauser F."/>
            <person name="Cazzamali G."/>
            <person name="Williamson M."/>
            <person name="Park Y."/>
            <person name="Li B."/>
            <person name="Tanaka Y."/>
            <person name="Predel R."/>
            <person name="Neupert S."/>
            <person name="Schachtner J."/>
            <person name="Verleyen P."/>
            <person name="Raible F."/>
            <person name="Bork P."/>
            <person name="Friedrich M."/>
            <person name="Walden K.K."/>
            <person name="Robertson H.M."/>
            <person name="Angeli S."/>
            <person name="Foret S."/>
            <person name="Bucher G."/>
            <person name="Schuetz S."/>
            <person name="Maleszka R."/>
            <person name="Wimmer E.A."/>
            <person name="Beeman R.W."/>
            <person name="Lorenzen M."/>
            <person name="Tomoyasu Y."/>
            <person name="Miller S.C."/>
            <person name="Grossmann D."/>
            <person name="Bucher G."/>
        </authorList>
    </citation>
    <scope>NUCLEOTIDE SEQUENCE [LARGE SCALE GENOMIC DNA]</scope>
    <source>
        <strain evidence="1 2">Georgia GA2</strain>
    </source>
</reference>
<protein>
    <submittedName>
        <fullName evidence="1">Uncharacterized protein</fullName>
    </submittedName>
</protein>
<proteinExistence type="predicted"/>
<dbReference type="Proteomes" id="UP000007266">
    <property type="component" value="Linkage group 7"/>
</dbReference>
<dbReference type="InParanoid" id="A0A139WFN5"/>